<dbReference type="AlphaFoldDB" id="A0A2P2E5G5"/>
<reference evidence="1 2" key="1">
    <citation type="submission" date="2018-02" db="EMBL/GenBank/DDBJ databases">
        <title>Novel Leptospira species isolated from soil and water in Japan.</title>
        <authorList>
            <person name="Nakao R."/>
            <person name="Masuzawa T."/>
        </authorList>
    </citation>
    <scope>NUCLEOTIDE SEQUENCE [LARGE SCALE GENOMIC DNA]</scope>
    <source>
        <strain evidence="1 2">YH101</strain>
    </source>
</reference>
<gene>
    <name evidence="1" type="ORF">LPTSP4_36610</name>
</gene>
<evidence type="ECO:0000313" key="1">
    <source>
        <dbReference type="EMBL" id="GBF52123.1"/>
    </source>
</evidence>
<evidence type="ECO:0008006" key="3">
    <source>
        <dbReference type="Google" id="ProtNLM"/>
    </source>
</evidence>
<dbReference type="Proteomes" id="UP000245133">
    <property type="component" value="Unassembled WGS sequence"/>
</dbReference>
<protein>
    <recommendedName>
        <fullName evidence="3">CD-NTase-associated protein 12/Pycsar effector protein TIR domain-containing protein</fullName>
    </recommendedName>
</protein>
<accession>A0A2P2E5G5</accession>
<name>A0A2P2E5G5_9LEPT</name>
<organism evidence="1 2">
    <name type="scientific">Leptospira ryugenii</name>
    <dbReference type="NCBI Taxonomy" id="1917863"/>
    <lineage>
        <taxon>Bacteria</taxon>
        <taxon>Pseudomonadati</taxon>
        <taxon>Spirochaetota</taxon>
        <taxon>Spirochaetia</taxon>
        <taxon>Leptospirales</taxon>
        <taxon>Leptospiraceae</taxon>
        <taxon>Leptospira</taxon>
    </lineage>
</organism>
<dbReference type="EMBL" id="BFBB01000013">
    <property type="protein sequence ID" value="GBF52123.1"/>
    <property type="molecule type" value="Genomic_DNA"/>
</dbReference>
<evidence type="ECO:0000313" key="2">
    <source>
        <dbReference type="Proteomes" id="UP000245133"/>
    </source>
</evidence>
<comment type="caution">
    <text evidence="1">The sequence shown here is derived from an EMBL/GenBank/DDBJ whole genome shotgun (WGS) entry which is preliminary data.</text>
</comment>
<keyword evidence="2" id="KW-1185">Reference proteome</keyword>
<sequence>MQKLSKTVFFAWQLDTNPDGNKNFIWNSLNESCKNLQESSVPELSPRPERDTLGISGTPNIVQTIFKKIDSCSFFIADVTFISKTQNEKYIVNPNVMLELGYAIKTIGWERTILVLNNAYGTAENLPFDIIQHRWPIEYRITSETKVHEKRFRDLTETLTEALIDCEQYTLARASQMTSKLDTDTFKLISEFEFKNDIGIPLPARTMGEVLTSTSKISSYRRLLDLGAISVNFKPQVCYNWTNDGKNMIREINRQFPGLLEILRNK</sequence>
<proteinExistence type="predicted"/>